<evidence type="ECO:0000259" key="1">
    <source>
        <dbReference type="SMART" id="SM00418"/>
    </source>
</evidence>
<protein>
    <submittedName>
        <fullName evidence="2">Transcriptional regulator, ArsR family</fullName>
    </submittedName>
</protein>
<gene>
    <name evidence="2" type="ordered locus">Cwoe_1965</name>
</gene>
<dbReference type="SUPFAM" id="SSF46785">
    <property type="entry name" value="Winged helix' DNA-binding domain"/>
    <property type="match status" value="1"/>
</dbReference>
<dbReference type="eggNOG" id="COG0640">
    <property type="taxonomic scope" value="Bacteria"/>
</dbReference>
<keyword evidence="3" id="KW-1185">Reference proteome</keyword>
<dbReference type="Proteomes" id="UP000008229">
    <property type="component" value="Chromosome"/>
</dbReference>
<dbReference type="RefSeq" id="WP_012933442.1">
    <property type="nucleotide sequence ID" value="NC_013739.1"/>
</dbReference>
<dbReference type="EMBL" id="CP001854">
    <property type="protein sequence ID" value="ADB50391.1"/>
    <property type="molecule type" value="Genomic_DNA"/>
</dbReference>
<dbReference type="Pfam" id="PF12840">
    <property type="entry name" value="HTH_20"/>
    <property type="match status" value="1"/>
</dbReference>
<evidence type="ECO:0000313" key="3">
    <source>
        <dbReference type="Proteomes" id="UP000008229"/>
    </source>
</evidence>
<dbReference type="Gene3D" id="1.10.10.10">
    <property type="entry name" value="Winged helix-like DNA-binding domain superfamily/Winged helix DNA-binding domain"/>
    <property type="match status" value="1"/>
</dbReference>
<dbReference type="HOGENOM" id="CLU_2272595_0_0_11"/>
<name>D3F3B1_CONWI</name>
<dbReference type="STRING" id="469383.Cwoe_1965"/>
<feature type="domain" description="HTH arsR-type" evidence="1">
    <location>
        <begin position="16"/>
        <end position="101"/>
    </location>
</feature>
<dbReference type="AlphaFoldDB" id="D3F3B1"/>
<accession>D3F3B1</accession>
<dbReference type="InterPro" id="IPR001845">
    <property type="entry name" value="HTH_ArsR_DNA-bd_dom"/>
</dbReference>
<dbReference type="SMART" id="SM00418">
    <property type="entry name" value="HTH_ARSR"/>
    <property type="match status" value="1"/>
</dbReference>
<dbReference type="InterPro" id="IPR036388">
    <property type="entry name" value="WH-like_DNA-bd_sf"/>
</dbReference>
<dbReference type="GO" id="GO:0003700">
    <property type="term" value="F:DNA-binding transcription factor activity"/>
    <property type="evidence" value="ECO:0007669"/>
    <property type="project" value="InterPro"/>
</dbReference>
<sequence length="102" mass="11601">MGNRPRPADPFAIDTRLARALAHPVRVRILGYLRERGAASPSELAKAWDVSINLLAYHFRRLHTLGLIRVSKRIQRRGAIEHRYSLTAEAPGEEPLTVRLIR</sequence>
<evidence type="ECO:0000313" key="2">
    <source>
        <dbReference type="EMBL" id="ADB50391.1"/>
    </source>
</evidence>
<dbReference type="KEGG" id="cwo:Cwoe_1965"/>
<dbReference type="CDD" id="cd00090">
    <property type="entry name" value="HTH_ARSR"/>
    <property type="match status" value="1"/>
</dbReference>
<reference evidence="2 3" key="1">
    <citation type="journal article" date="2010" name="Stand. Genomic Sci.">
        <title>Complete genome sequence of Conexibacter woesei type strain (ID131577).</title>
        <authorList>
            <person name="Pukall R."/>
            <person name="Lapidus A."/>
            <person name="Glavina Del Rio T."/>
            <person name="Copeland A."/>
            <person name="Tice H."/>
            <person name="Cheng J.-F."/>
            <person name="Lucas S."/>
            <person name="Chen F."/>
            <person name="Nolan M."/>
            <person name="Bruce D."/>
            <person name="Goodwin L."/>
            <person name="Pitluck S."/>
            <person name="Mavromatis K."/>
            <person name="Ivanova N."/>
            <person name="Ovchinnikova G."/>
            <person name="Pati A."/>
            <person name="Chen A."/>
            <person name="Palaniappan K."/>
            <person name="Land M."/>
            <person name="Hauser L."/>
            <person name="Chang Y.-J."/>
            <person name="Jeffries C.D."/>
            <person name="Chain P."/>
            <person name="Meincke L."/>
            <person name="Sims D."/>
            <person name="Brettin T."/>
            <person name="Detter J.C."/>
            <person name="Rohde M."/>
            <person name="Goeker M."/>
            <person name="Bristow J."/>
            <person name="Eisen J.A."/>
            <person name="Markowitz V."/>
            <person name="Kyrpides N.C."/>
            <person name="Klenk H.-P."/>
            <person name="Hugenholtz P."/>
        </authorList>
    </citation>
    <scope>NUCLEOTIDE SEQUENCE [LARGE SCALE GENOMIC DNA]</scope>
    <source>
        <strain evidence="3">DSM 14684 / CIP 108061 / JCM 11494 / NBRC 100937 / ID131577</strain>
    </source>
</reference>
<organism evidence="2 3">
    <name type="scientific">Conexibacter woesei (strain DSM 14684 / CCUG 47730 / CIP 108061 / JCM 11494 / NBRC 100937 / ID131577)</name>
    <dbReference type="NCBI Taxonomy" id="469383"/>
    <lineage>
        <taxon>Bacteria</taxon>
        <taxon>Bacillati</taxon>
        <taxon>Actinomycetota</taxon>
        <taxon>Thermoleophilia</taxon>
        <taxon>Solirubrobacterales</taxon>
        <taxon>Conexibacteraceae</taxon>
        <taxon>Conexibacter</taxon>
    </lineage>
</organism>
<proteinExistence type="predicted"/>
<dbReference type="InterPro" id="IPR036390">
    <property type="entry name" value="WH_DNA-bd_sf"/>
</dbReference>
<dbReference type="InterPro" id="IPR011991">
    <property type="entry name" value="ArsR-like_HTH"/>
</dbReference>
<reference evidence="3" key="2">
    <citation type="submission" date="2010-01" db="EMBL/GenBank/DDBJ databases">
        <title>The complete genome of Conexibacter woesei DSM 14684.</title>
        <authorList>
            <consortium name="US DOE Joint Genome Institute (JGI-PGF)"/>
            <person name="Lucas S."/>
            <person name="Copeland A."/>
            <person name="Lapidus A."/>
            <person name="Glavina del Rio T."/>
            <person name="Dalin E."/>
            <person name="Tice H."/>
            <person name="Bruce D."/>
            <person name="Goodwin L."/>
            <person name="Pitluck S."/>
            <person name="Kyrpides N."/>
            <person name="Mavromatis K."/>
            <person name="Ivanova N."/>
            <person name="Mikhailova N."/>
            <person name="Chertkov O."/>
            <person name="Brettin T."/>
            <person name="Detter J.C."/>
            <person name="Han C."/>
            <person name="Larimer F."/>
            <person name="Land M."/>
            <person name="Hauser L."/>
            <person name="Markowitz V."/>
            <person name="Cheng J.-F."/>
            <person name="Hugenholtz P."/>
            <person name="Woyke T."/>
            <person name="Wu D."/>
            <person name="Pukall R."/>
            <person name="Steenblock K."/>
            <person name="Schneider S."/>
            <person name="Klenk H.-P."/>
            <person name="Eisen J.A."/>
        </authorList>
    </citation>
    <scope>NUCLEOTIDE SEQUENCE [LARGE SCALE GENOMIC DNA]</scope>
    <source>
        <strain evidence="3">DSM 14684 / CIP 108061 / JCM 11494 / NBRC 100937 / ID131577</strain>
    </source>
</reference>